<evidence type="ECO:0000313" key="1">
    <source>
        <dbReference type="EMBL" id="CAK9165498.1"/>
    </source>
</evidence>
<keyword evidence="2" id="KW-1185">Reference proteome</keyword>
<reference evidence="1 2" key="1">
    <citation type="submission" date="2024-02" db="EMBL/GenBank/DDBJ databases">
        <authorList>
            <person name="Vignale AGUSTIN F."/>
            <person name="Sosa J E."/>
            <person name="Modenutti C."/>
        </authorList>
    </citation>
    <scope>NUCLEOTIDE SEQUENCE [LARGE SCALE GENOMIC DNA]</scope>
</reference>
<dbReference type="PANTHER" id="PTHR37264">
    <property type="entry name" value="RIBOSOMAL PROTEIN L31"/>
    <property type="match status" value="1"/>
</dbReference>
<proteinExistence type="predicted"/>
<dbReference type="AlphaFoldDB" id="A0ABC8T849"/>
<dbReference type="Proteomes" id="UP001642360">
    <property type="component" value="Unassembled WGS sequence"/>
</dbReference>
<protein>
    <submittedName>
        <fullName evidence="1">Uncharacterized protein</fullName>
    </submittedName>
</protein>
<evidence type="ECO:0000313" key="2">
    <source>
        <dbReference type="Proteomes" id="UP001642360"/>
    </source>
</evidence>
<sequence>MSQPVGPPWLEGNPFPGPYLYGQWLGDFPGFDDIITTHSLRFVVKNLLGNVERNTAPDAVGILSDPEWPLDALGKVYYFRAKRQMAQSIGQIDKFKRRYEQHKDEENNEET</sequence>
<name>A0ABC8T849_9AQUA</name>
<accession>A0ABC8T849</accession>
<dbReference type="PANTHER" id="PTHR37264:SF1">
    <property type="entry name" value="RIBOSOMAL PROTEIN L31"/>
    <property type="match status" value="1"/>
</dbReference>
<organism evidence="1 2">
    <name type="scientific">Ilex paraguariensis</name>
    <name type="common">yerba mate</name>
    <dbReference type="NCBI Taxonomy" id="185542"/>
    <lineage>
        <taxon>Eukaryota</taxon>
        <taxon>Viridiplantae</taxon>
        <taxon>Streptophyta</taxon>
        <taxon>Embryophyta</taxon>
        <taxon>Tracheophyta</taxon>
        <taxon>Spermatophyta</taxon>
        <taxon>Magnoliopsida</taxon>
        <taxon>eudicotyledons</taxon>
        <taxon>Gunneridae</taxon>
        <taxon>Pentapetalae</taxon>
        <taxon>asterids</taxon>
        <taxon>campanulids</taxon>
        <taxon>Aquifoliales</taxon>
        <taxon>Aquifoliaceae</taxon>
        <taxon>Ilex</taxon>
    </lineage>
</organism>
<gene>
    <name evidence="1" type="ORF">ILEXP_LOCUS34664</name>
</gene>
<comment type="caution">
    <text evidence="1">The sequence shown here is derived from an EMBL/GenBank/DDBJ whole genome shotgun (WGS) entry which is preliminary data.</text>
</comment>
<dbReference type="EMBL" id="CAUOFW020004392">
    <property type="protein sequence ID" value="CAK9165498.1"/>
    <property type="molecule type" value="Genomic_DNA"/>
</dbReference>